<dbReference type="Pfam" id="PF04247">
    <property type="entry name" value="SirB"/>
    <property type="match status" value="1"/>
</dbReference>
<evidence type="ECO:0000313" key="3">
    <source>
        <dbReference type="Proteomes" id="UP000439994"/>
    </source>
</evidence>
<dbReference type="PANTHER" id="PTHR39594">
    <property type="entry name" value="PROTEIN YCHQ"/>
    <property type="match status" value="1"/>
</dbReference>
<sequence>MYIGLKHAHLTFVLLSVILFYFRFYQVQMAGKSLPKLLKILPHIIDTCLIASAIGLCIVLQQYPLVITWLTFKVAFVIAYIVFAALAIKSANKQKAILMLTGASISLILAAFMAVTKLA</sequence>
<organism evidence="2 3">
    <name type="scientific">Psychrosphaera haliotis</name>
    <dbReference type="NCBI Taxonomy" id="555083"/>
    <lineage>
        <taxon>Bacteria</taxon>
        <taxon>Pseudomonadati</taxon>
        <taxon>Pseudomonadota</taxon>
        <taxon>Gammaproteobacteria</taxon>
        <taxon>Alteromonadales</taxon>
        <taxon>Pseudoalteromonadaceae</taxon>
        <taxon>Psychrosphaera</taxon>
    </lineage>
</organism>
<name>A0A6N8F4S0_9GAMM</name>
<accession>A0A6N8F4S0</accession>
<feature type="transmembrane region" description="Helical" evidence="1">
    <location>
        <begin position="6"/>
        <end position="25"/>
    </location>
</feature>
<feature type="transmembrane region" description="Helical" evidence="1">
    <location>
        <begin position="67"/>
        <end position="88"/>
    </location>
</feature>
<keyword evidence="1" id="KW-0472">Membrane</keyword>
<feature type="transmembrane region" description="Helical" evidence="1">
    <location>
        <begin position="97"/>
        <end position="115"/>
    </location>
</feature>
<proteinExistence type="predicted"/>
<dbReference type="EMBL" id="WOCD01000001">
    <property type="protein sequence ID" value="MUH71154.1"/>
    <property type="molecule type" value="Genomic_DNA"/>
</dbReference>
<dbReference type="PIRSF" id="PIRSF005610">
    <property type="entry name" value="SirB"/>
    <property type="match status" value="1"/>
</dbReference>
<keyword evidence="1" id="KW-0812">Transmembrane</keyword>
<evidence type="ECO:0000256" key="1">
    <source>
        <dbReference type="SAM" id="Phobius"/>
    </source>
</evidence>
<comment type="caution">
    <text evidence="2">The sequence shown here is derived from an EMBL/GenBank/DDBJ whole genome shotgun (WGS) entry which is preliminary data.</text>
</comment>
<protein>
    <submittedName>
        <fullName evidence="2">Invasion protein</fullName>
    </submittedName>
</protein>
<dbReference type="OrthoDB" id="5588650at2"/>
<reference evidence="2 3" key="1">
    <citation type="submission" date="2019-11" db="EMBL/GenBank/DDBJ databases">
        <title>P. haliotis isolates from Z. marina roots.</title>
        <authorList>
            <person name="Cohen M."/>
            <person name="Jospin G."/>
            <person name="Eisen J.A."/>
            <person name="Coil D.A."/>
        </authorList>
    </citation>
    <scope>NUCLEOTIDE SEQUENCE [LARGE SCALE GENOMIC DNA]</scope>
    <source>
        <strain evidence="2 3">UCD-MCMsp1aY</strain>
    </source>
</reference>
<dbReference type="InterPro" id="IPR007360">
    <property type="entry name" value="SirB"/>
</dbReference>
<evidence type="ECO:0000313" key="2">
    <source>
        <dbReference type="EMBL" id="MUH71154.1"/>
    </source>
</evidence>
<dbReference type="PANTHER" id="PTHR39594:SF1">
    <property type="entry name" value="PROTEIN YCHQ"/>
    <property type="match status" value="1"/>
</dbReference>
<feature type="transmembrane region" description="Helical" evidence="1">
    <location>
        <begin position="37"/>
        <end position="61"/>
    </location>
</feature>
<dbReference type="AlphaFoldDB" id="A0A6N8F4S0"/>
<keyword evidence="3" id="KW-1185">Reference proteome</keyword>
<gene>
    <name evidence="2" type="ORF">GNP35_00800</name>
</gene>
<dbReference type="Proteomes" id="UP000439994">
    <property type="component" value="Unassembled WGS sequence"/>
</dbReference>
<dbReference type="RefSeq" id="WP_155693627.1">
    <property type="nucleotide sequence ID" value="NZ_WOCD01000001.1"/>
</dbReference>
<dbReference type="GO" id="GO:0005886">
    <property type="term" value="C:plasma membrane"/>
    <property type="evidence" value="ECO:0007669"/>
    <property type="project" value="TreeGrafter"/>
</dbReference>
<keyword evidence="1" id="KW-1133">Transmembrane helix</keyword>